<keyword evidence="1" id="KW-1133">Transmembrane helix</keyword>
<evidence type="ECO:0000256" key="1">
    <source>
        <dbReference type="SAM" id="Phobius"/>
    </source>
</evidence>
<organism evidence="2 3">
    <name type="scientific">Trypanosoma rangeli SC58</name>
    <dbReference type="NCBI Taxonomy" id="429131"/>
    <lineage>
        <taxon>Eukaryota</taxon>
        <taxon>Discoba</taxon>
        <taxon>Euglenozoa</taxon>
        <taxon>Kinetoplastea</taxon>
        <taxon>Metakinetoplastina</taxon>
        <taxon>Trypanosomatida</taxon>
        <taxon>Trypanosomatidae</taxon>
        <taxon>Trypanosoma</taxon>
        <taxon>Herpetosoma</taxon>
    </lineage>
</organism>
<dbReference type="Proteomes" id="UP000031737">
    <property type="component" value="Unassembled WGS sequence"/>
</dbReference>
<keyword evidence="1" id="KW-0812">Transmembrane</keyword>
<keyword evidence="3" id="KW-1185">Reference proteome</keyword>
<dbReference type="VEuPathDB" id="TriTrypDB:TRSC58_07381"/>
<dbReference type="AlphaFoldDB" id="A0A061IVG2"/>
<gene>
    <name evidence="2" type="ORF">TRSC58_07381</name>
</gene>
<name>A0A061IVG2_TRYRA</name>
<evidence type="ECO:0000313" key="2">
    <source>
        <dbReference type="EMBL" id="ESL05022.1"/>
    </source>
</evidence>
<protein>
    <submittedName>
        <fullName evidence="2">Uncharacterized protein</fullName>
    </submittedName>
</protein>
<proteinExistence type="predicted"/>
<sequence length="117" mass="12525">MHVATTLGCKTVSYQSTQAKALFPLWVAVCVCVCVCVGVRGVEWIGWDKLEVAVSSYACVGSGSCGPRREFCVCARTYESAGTTPTVGTIPPSPVFSFFFSFAKKKRGGIVSKRGEK</sequence>
<feature type="transmembrane region" description="Helical" evidence="1">
    <location>
        <begin position="21"/>
        <end position="39"/>
    </location>
</feature>
<dbReference type="EMBL" id="AUPL01007545">
    <property type="protein sequence ID" value="ESL05022.1"/>
    <property type="molecule type" value="Genomic_DNA"/>
</dbReference>
<comment type="caution">
    <text evidence="2">The sequence shown here is derived from an EMBL/GenBank/DDBJ whole genome shotgun (WGS) entry which is preliminary data.</text>
</comment>
<keyword evidence="1" id="KW-0472">Membrane</keyword>
<reference evidence="2 3" key="1">
    <citation type="submission" date="2013-07" db="EMBL/GenBank/DDBJ databases">
        <authorList>
            <person name="Stoco P.H."/>
            <person name="Wagner G."/>
            <person name="Gerber A."/>
            <person name="Zaha A."/>
            <person name="Thompson C."/>
            <person name="Bartholomeu D.C."/>
            <person name="Luckemeyer D.D."/>
            <person name="Bahia D."/>
            <person name="Loreto E."/>
            <person name="Prestes E.B."/>
            <person name="Lima F.M."/>
            <person name="Rodrigues-Luiz G."/>
            <person name="Vallejo G.A."/>
            <person name="Filho J.F."/>
            <person name="Monteiro K.M."/>
            <person name="Tyler K.M."/>
            <person name="de Almeida L.G."/>
            <person name="Ortiz M.F."/>
            <person name="Siervo M.A."/>
            <person name="de Moraes M.H."/>
            <person name="Cunha O.L."/>
            <person name="Mendonca-Neto R."/>
            <person name="Silva R."/>
            <person name="Teixeira S.M."/>
            <person name="Murta S.M."/>
            <person name="Sincero T.C."/>
            <person name="Mendes T.A."/>
            <person name="Urmenyi T.P."/>
            <person name="Silva V.G."/>
            <person name="da Rocha W.D."/>
            <person name="Andersson B."/>
            <person name="Romanha A.J."/>
            <person name="Steindel M."/>
            <person name="de Vasconcelos A.T."/>
            <person name="Grisard E.C."/>
        </authorList>
    </citation>
    <scope>NUCLEOTIDE SEQUENCE [LARGE SCALE GENOMIC DNA]</scope>
    <source>
        <strain evidence="2 3">SC58</strain>
    </source>
</reference>
<accession>A0A061IVG2</accession>
<evidence type="ECO:0000313" key="3">
    <source>
        <dbReference type="Proteomes" id="UP000031737"/>
    </source>
</evidence>